<organism evidence="1">
    <name type="scientific">Limosilactobacillus reuteri</name>
    <name type="common">Lactobacillus reuteri</name>
    <dbReference type="NCBI Taxonomy" id="1598"/>
    <lineage>
        <taxon>Bacteria</taxon>
        <taxon>Bacillati</taxon>
        <taxon>Bacillota</taxon>
        <taxon>Bacilli</taxon>
        <taxon>Lactobacillales</taxon>
        <taxon>Lactobacillaceae</taxon>
        <taxon>Limosilactobacillus</taxon>
    </lineage>
</organism>
<gene>
    <name evidence="1" type="ORF">LRLP16767_LR3C6_00182</name>
</gene>
<accession>A0A0U5JMC1</accession>
<sequence length="167" mass="19483">MSNKQTLIYWVDLTGPAVLDEIVRLTIMDTNDNVLFNHMFNTKMVDWWYSDLNGIKPEETYNQQPFEDYKKEIQSIFNKASRLITFNSFTFFLDKQGVTIPTNTAVEDLADPFRVLGDANDTIDNLCTYYGYDLPVDIHNRTGIDYAKAVNYCWNKMESYRKAQGKK</sequence>
<name>A0A0U5JMC1_LIMRT</name>
<evidence type="ECO:0008006" key="2">
    <source>
        <dbReference type="Google" id="ProtNLM"/>
    </source>
</evidence>
<dbReference type="EMBL" id="LN887317">
    <property type="protein sequence ID" value="CUR38230.1"/>
    <property type="molecule type" value="Genomic_DNA"/>
</dbReference>
<dbReference type="SUPFAM" id="SSF53098">
    <property type="entry name" value="Ribonuclease H-like"/>
    <property type="match status" value="1"/>
</dbReference>
<protein>
    <recommendedName>
        <fullName evidence="2">3'-5' exonuclease</fullName>
    </recommendedName>
</protein>
<evidence type="ECO:0000313" key="1">
    <source>
        <dbReference type="EMBL" id="CUR38230.1"/>
    </source>
</evidence>
<reference evidence="1" key="1">
    <citation type="submission" date="2015-10" db="EMBL/GenBank/DDBJ databases">
        <authorList>
            <person name="Gilbert D.G."/>
        </authorList>
    </citation>
    <scope>NUCLEOTIDE SEQUENCE</scope>
    <source>
        <strain evidence="1">3c6</strain>
    </source>
</reference>
<dbReference type="InterPro" id="IPR012337">
    <property type="entry name" value="RNaseH-like_sf"/>
</dbReference>
<dbReference type="AlphaFoldDB" id="A0A0U5JMC1"/>
<proteinExistence type="predicted"/>